<comment type="caution">
    <text evidence="3">The sequence shown here is derived from an EMBL/GenBank/DDBJ whole genome shotgun (WGS) entry which is preliminary data.</text>
</comment>
<accession>A0A5C5V960</accession>
<dbReference type="RefSeq" id="WP_146512471.1">
    <property type="nucleotide sequence ID" value="NZ_SIHI01000071.1"/>
</dbReference>
<dbReference type="SUPFAM" id="SSF56235">
    <property type="entry name" value="N-terminal nucleophile aminohydrolases (Ntn hydrolases)"/>
    <property type="match status" value="1"/>
</dbReference>
<protein>
    <recommendedName>
        <fullName evidence="5">DUF1028 domain-containing protein</fullName>
    </recommendedName>
</protein>
<dbReference type="PANTHER" id="PTHR39328">
    <property type="entry name" value="BLL2871 PROTEIN"/>
    <property type="match status" value="1"/>
</dbReference>
<keyword evidence="4" id="KW-1185">Reference proteome</keyword>
<evidence type="ECO:0000256" key="2">
    <source>
        <dbReference type="SAM" id="SignalP"/>
    </source>
</evidence>
<dbReference type="InterPro" id="IPR029055">
    <property type="entry name" value="Ntn_hydrolases_N"/>
</dbReference>
<proteinExistence type="predicted"/>
<evidence type="ECO:0000313" key="3">
    <source>
        <dbReference type="EMBL" id="TWT35104.1"/>
    </source>
</evidence>
<dbReference type="AlphaFoldDB" id="A0A5C5V960"/>
<name>A0A5C5V960_9PLAN</name>
<gene>
    <name evidence="3" type="ORF">KOR42_51990</name>
</gene>
<evidence type="ECO:0008006" key="5">
    <source>
        <dbReference type="Google" id="ProtNLM"/>
    </source>
</evidence>
<feature type="region of interest" description="Disordered" evidence="1">
    <location>
        <begin position="242"/>
        <end position="273"/>
    </location>
</feature>
<dbReference type="Gene3D" id="3.60.20.10">
    <property type="entry name" value="Glutamine Phosphoribosylpyrophosphate, subunit 1, domain 1"/>
    <property type="match status" value="1"/>
</dbReference>
<feature type="signal peptide" evidence="2">
    <location>
        <begin position="1"/>
        <end position="22"/>
    </location>
</feature>
<dbReference type="PANTHER" id="PTHR39328:SF1">
    <property type="entry name" value="BLL2871 PROTEIN"/>
    <property type="match status" value="1"/>
</dbReference>
<evidence type="ECO:0000313" key="4">
    <source>
        <dbReference type="Proteomes" id="UP000317243"/>
    </source>
</evidence>
<sequence precursor="true">MNVVGRISALCALLCLISYSQAAEPTLPTSDKDRPQVVATFSIVAYDPEEEAWAIGVASKFLAVGHVVPWAEAETGAIATQSLANTSYGPNGLALLREGKSAAEVLEILVEADEQKQNRQVGIVDRFGNAATFTGEECLPWCGGKTGDHYACQGNILAGPEVIENMAAAFEKSEKPLAWRVMEALQAADQSGGDIRGRQSAAILVVKDGAGYGGFNDRMIDLRVDDHATPIQELARILQLKLEPSEKVQSEETQPEETQQEDAPEESADQDSN</sequence>
<feature type="compositionally biased region" description="Acidic residues" evidence="1">
    <location>
        <begin position="253"/>
        <end position="273"/>
    </location>
</feature>
<dbReference type="EMBL" id="SIHI01000071">
    <property type="protein sequence ID" value="TWT35104.1"/>
    <property type="molecule type" value="Genomic_DNA"/>
</dbReference>
<dbReference type="OrthoDB" id="9790012at2"/>
<reference evidence="3 4" key="1">
    <citation type="submission" date="2019-02" db="EMBL/GenBank/DDBJ databases">
        <title>Deep-cultivation of Planctomycetes and their phenomic and genomic characterization uncovers novel biology.</title>
        <authorList>
            <person name="Wiegand S."/>
            <person name="Jogler M."/>
            <person name="Boedeker C."/>
            <person name="Pinto D."/>
            <person name="Vollmers J."/>
            <person name="Rivas-Marin E."/>
            <person name="Kohn T."/>
            <person name="Peeters S.H."/>
            <person name="Heuer A."/>
            <person name="Rast P."/>
            <person name="Oberbeckmann S."/>
            <person name="Bunk B."/>
            <person name="Jeske O."/>
            <person name="Meyerdierks A."/>
            <person name="Storesund J.E."/>
            <person name="Kallscheuer N."/>
            <person name="Luecker S."/>
            <person name="Lage O.M."/>
            <person name="Pohl T."/>
            <person name="Merkel B.J."/>
            <person name="Hornburger P."/>
            <person name="Mueller R.-W."/>
            <person name="Bruemmer F."/>
            <person name="Labrenz M."/>
            <person name="Spormann A.M."/>
            <person name="Op Den Camp H."/>
            <person name="Overmann J."/>
            <person name="Amann R."/>
            <person name="Jetten M.S.M."/>
            <person name="Mascher T."/>
            <person name="Medema M.H."/>
            <person name="Devos D.P."/>
            <person name="Kaster A.-K."/>
            <person name="Ovreas L."/>
            <person name="Rohde M."/>
            <person name="Galperin M.Y."/>
            <person name="Jogler C."/>
        </authorList>
    </citation>
    <scope>NUCLEOTIDE SEQUENCE [LARGE SCALE GENOMIC DNA]</scope>
    <source>
        <strain evidence="3 4">KOR42</strain>
    </source>
</reference>
<organism evidence="3 4">
    <name type="scientific">Thalassoglobus neptunius</name>
    <dbReference type="NCBI Taxonomy" id="1938619"/>
    <lineage>
        <taxon>Bacteria</taxon>
        <taxon>Pseudomonadati</taxon>
        <taxon>Planctomycetota</taxon>
        <taxon>Planctomycetia</taxon>
        <taxon>Planctomycetales</taxon>
        <taxon>Planctomycetaceae</taxon>
        <taxon>Thalassoglobus</taxon>
    </lineage>
</organism>
<keyword evidence="2" id="KW-0732">Signal</keyword>
<dbReference type="Pfam" id="PF06267">
    <property type="entry name" value="DUF1028"/>
    <property type="match status" value="1"/>
</dbReference>
<feature type="chain" id="PRO_5022992900" description="DUF1028 domain-containing protein" evidence="2">
    <location>
        <begin position="23"/>
        <end position="273"/>
    </location>
</feature>
<dbReference type="Proteomes" id="UP000317243">
    <property type="component" value="Unassembled WGS sequence"/>
</dbReference>
<evidence type="ECO:0000256" key="1">
    <source>
        <dbReference type="SAM" id="MobiDB-lite"/>
    </source>
</evidence>
<dbReference type="InterPro" id="IPR010430">
    <property type="entry name" value="DUF1028"/>
</dbReference>